<sequence length="148" mass="16743">MNITTAIMPIEVLLVEDNPGDAELTRIALEDSKISVNLNIVEDGVEAMAFLRKQDKYSNVPHPDIVLLDLNLPRKDGREVLAEIKTDNHLKRIPVVVLTTSQAEEDIIKAYNLSANCYITKPVDFDQFVRIVQSIENFWFAIVKLPPE</sequence>
<evidence type="ECO:0000256" key="1">
    <source>
        <dbReference type="PROSITE-ProRule" id="PRU00169"/>
    </source>
</evidence>
<organism evidence="3 4">
    <name type="scientific">Anabaena azotica FACHB-119</name>
    <dbReference type="NCBI Taxonomy" id="947527"/>
    <lineage>
        <taxon>Bacteria</taxon>
        <taxon>Bacillati</taxon>
        <taxon>Cyanobacteriota</taxon>
        <taxon>Cyanophyceae</taxon>
        <taxon>Nostocales</taxon>
        <taxon>Nostocaceae</taxon>
        <taxon>Anabaena</taxon>
        <taxon>Anabaena azotica</taxon>
    </lineage>
</organism>
<dbReference type="PROSITE" id="PS50110">
    <property type="entry name" value="RESPONSE_REGULATORY"/>
    <property type="match status" value="1"/>
</dbReference>
<feature type="domain" description="Response regulatory" evidence="2">
    <location>
        <begin position="11"/>
        <end position="136"/>
    </location>
</feature>
<name>A0ABR8D339_9NOST</name>
<comment type="caution">
    <text evidence="3">The sequence shown here is derived from an EMBL/GenBank/DDBJ whole genome shotgun (WGS) entry which is preliminary data.</text>
</comment>
<dbReference type="CDD" id="cd17557">
    <property type="entry name" value="REC_Rcp-like"/>
    <property type="match status" value="1"/>
</dbReference>
<accession>A0ABR8D339</accession>
<reference evidence="3 4" key="1">
    <citation type="journal article" date="2020" name="ISME J.">
        <title>Comparative genomics reveals insights into cyanobacterial evolution and habitat adaptation.</title>
        <authorList>
            <person name="Chen M.Y."/>
            <person name="Teng W.K."/>
            <person name="Zhao L."/>
            <person name="Hu C.X."/>
            <person name="Zhou Y.K."/>
            <person name="Han B.P."/>
            <person name="Song L.R."/>
            <person name="Shu W.S."/>
        </authorList>
    </citation>
    <scope>NUCLEOTIDE SEQUENCE [LARGE SCALE GENOMIC DNA]</scope>
    <source>
        <strain evidence="3 4">FACHB-119</strain>
    </source>
</reference>
<evidence type="ECO:0000313" key="3">
    <source>
        <dbReference type="EMBL" id="MBD2501555.1"/>
    </source>
</evidence>
<dbReference type="EMBL" id="JACJSG010000015">
    <property type="protein sequence ID" value="MBD2501555.1"/>
    <property type="molecule type" value="Genomic_DNA"/>
</dbReference>
<dbReference type="InterPro" id="IPR052893">
    <property type="entry name" value="TCS_response_regulator"/>
</dbReference>
<dbReference type="SMART" id="SM00448">
    <property type="entry name" value="REC"/>
    <property type="match status" value="1"/>
</dbReference>
<dbReference type="InterPro" id="IPR011006">
    <property type="entry name" value="CheY-like_superfamily"/>
</dbReference>
<keyword evidence="4" id="KW-1185">Reference proteome</keyword>
<gene>
    <name evidence="3" type="ORF">H6G83_13240</name>
</gene>
<dbReference type="PANTHER" id="PTHR44520:SF2">
    <property type="entry name" value="RESPONSE REGULATOR RCP1"/>
    <property type="match status" value="1"/>
</dbReference>
<dbReference type="Pfam" id="PF00072">
    <property type="entry name" value="Response_reg"/>
    <property type="match status" value="1"/>
</dbReference>
<dbReference type="Proteomes" id="UP000661112">
    <property type="component" value="Unassembled WGS sequence"/>
</dbReference>
<feature type="modified residue" description="4-aspartylphosphate" evidence="1">
    <location>
        <position position="69"/>
    </location>
</feature>
<protein>
    <submittedName>
        <fullName evidence="3">Response regulator</fullName>
    </submittedName>
</protein>
<dbReference type="SUPFAM" id="SSF52172">
    <property type="entry name" value="CheY-like"/>
    <property type="match status" value="1"/>
</dbReference>
<dbReference type="InterPro" id="IPR001789">
    <property type="entry name" value="Sig_transdc_resp-reg_receiver"/>
</dbReference>
<evidence type="ECO:0000313" key="4">
    <source>
        <dbReference type="Proteomes" id="UP000661112"/>
    </source>
</evidence>
<proteinExistence type="predicted"/>
<dbReference type="PANTHER" id="PTHR44520">
    <property type="entry name" value="RESPONSE REGULATOR RCP1-RELATED"/>
    <property type="match status" value="1"/>
</dbReference>
<dbReference type="Gene3D" id="3.40.50.2300">
    <property type="match status" value="1"/>
</dbReference>
<evidence type="ECO:0000259" key="2">
    <source>
        <dbReference type="PROSITE" id="PS50110"/>
    </source>
</evidence>
<keyword evidence="1" id="KW-0597">Phosphoprotein</keyword>